<reference evidence="1 2" key="1">
    <citation type="submission" date="2019-07" db="EMBL/GenBank/DDBJ databases">
        <authorList>
            <person name="Jastrzebski P J."/>
            <person name="Paukszto L."/>
            <person name="Jastrzebski P J."/>
        </authorList>
    </citation>
    <scope>NUCLEOTIDE SEQUENCE [LARGE SCALE GENOMIC DNA]</scope>
    <source>
        <strain evidence="1 2">WMS-il1</strain>
    </source>
</reference>
<accession>A0A564Y6Q4</accession>
<protein>
    <submittedName>
        <fullName evidence="1">Uncharacterized protein</fullName>
    </submittedName>
</protein>
<keyword evidence="2" id="KW-1185">Reference proteome</keyword>
<gene>
    <name evidence="1" type="ORF">WMSIL1_LOCUS2875</name>
</gene>
<dbReference type="Proteomes" id="UP000321570">
    <property type="component" value="Unassembled WGS sequence"/>
</dbReference>
<dbReference type="AlphaFoldDB" id="A0A564Y6Q4"/>
<sequence length="54" mass="6449">MVFFVLETLNEYFFLIINRGDEAGKKERKFSTSNSFPEAYNFCNCNQKFVLERL</sequence>
<proteinExistence type="predicted"/>
<evidence type="ECO:0000313" key="2">
    <source>
        <dbReference type="Proteomes" id="UP000321570"/>
    </source>
</evidence>
<evidence type="ECO:0000313" key="1">
    <source>
        <dbReference type="EMBL" id="VUZ42204.1"/>
    </source>
</evidence>
<dbReference type="EMBL" id="CABIJS010000088">
    <property type="protein sequence ID" value="VUZ42204.1"/>
    <property type="molecule type" value="Genomic_DNA"/>
</dbReference>
<name>A0A564Y6Q4_HYMDI</name>
<organism evidence="1 2">
    <name type="scientific">Hymenolepis diminuta</name>
    <name type="common">Rat tapeworm</name>
    <dbReference type="NCBI Taxonomy" id="6216"/>
    <lineage>
        <taxon>Eukaryota</taxon>
        <taxon>Metazoa</taxon>
        <taxon>Spiralia</taxon>
        <taxon>Lophotrochozoa</taxon>
        <taxon>Platyhelminthes</taxon>
        <taxon>Cestoda</taxon>
        <taxon>Eucestoda</taxon>
        <taxon>Cyclophyllidea</taxon>
        <taxon>Hymenolepididae</taxon>
        <taxon>Hymenolepis</taxon>
    </lineage>
</organism>